<proteinExistence type="inferred from homology"/>
<dbReference type="EMBL" id="JBBNAE010000001">
    <property type="protein sequence ID" value="KAK9153149.1"/>
    <property type="molecule type" value="Genomic_DNA"/>
</dbReference>
<dbReference type="InterPro" id="IPR044861">
    <property type="entry name" value="IPNS-like_FE2OG_OXY"/>
</dbReference>
<dbReference type="InterPro" id="IPR027443">
    <property type="entry name" value="IPNS-like_sf"/>
</dbReference>
<comment type="similarity">
    <text evidence="1">Belongs to the iron/ascorbate-dependent oxidoreductase family.</text>
</comment>
<reference evidence="6 7" key="1">
    <citation type="submission" date="2024-01" db="EMBL/GenBank/DDBJ databases">
        <title>Genome assemblies of Stephania.</title>
        <authorList>
            <person name="Yang L."/>
        </authorList>
    </citation>
    <scope>NUCLEOTIDE SEQUENCE [LARGE SCALE GENOMIC DNA]</scope>
    <source>
        <strain evidence="6">QJT</strain>
        <tissue evidence="6">Leaf</tissue>
    </source>
</reference>
<dbReference type="SUPFAM" id="SSF51197">
    <property type="entry name" value="Clavaminate synthase-like"/>
    <property type="match status" value="1"/>
</dbReference>
<evidence type="ECO:0000313" key="6">
    <source>
        <dbReference type="EMBL" id="KAK9153149.1"/>
    </source>
</evidence>
<gene>
    <name evidence="6" type="ORF">Sjap_000629</name>
</gene>
<dbReference type="PROSITE" id="PS51471">
    <property type="entry name" value="FE2OG_OXY"/>
    <property type="match status" value="1"/>
</dbReference>
<evidence type="ECO:0000259" key="5">
    <source>
        <dbReference type="PROSITE" id="PS51471"/>
    </source>
</evidence>
<keyword evidence="7" id="KW-1185">Reference proteome</keyword>
<evidence type="ECO:0000256" key="2">
    <source>
        <dbReference type="ARBA" id="ARBA00022723"/>
    </source>
</evidence>
<keyword evidence="4" id="KW-0408">Iron</keyword>
<sequence length="176" mass="20073">MKYLKHIMNLGIELSKLLSEALGLDRNHLKDIGCLEGLFLAFHYYPACPQPELTLGTSKHSDNGFFTILLQDQIGGLQVIHQDQWINLPPFRELISNDRFKSFEHMVLANHVGPRMSVAAFFTTGIHPSTRIYGPIKELLPEENPPIYRETSVKEYITHFNQKGLDGTTALTHFRL</sequence>
<dbReference type="Proteomes" id="UP001417504">
    <property type="component" value="Unassembled WGS sequence"/>
</dbReference>
<dbReference type="Gene3D" id="2.60.120.330">
    <property type="entry name" value="B-lactam Antibiotic, Isopenicillin N Synthase, Chain"/>
    <property type="match status" value="1"/>
</dbReference>
<comment type="caution">
    <text evidence="6">The sequence shown here is derived from an EMBL/GenBank/DDBJ whole genome shotgun (WGS) entry which is preliminary data.</text>
</comment>
<accession>A0AAP0KKN3</accession>
<organism evidence="6 7">
    <name type="scientific">Stephania japonica</name>
    <dbReference type="NCBI Taxonomy" id="461633"/>
    <lineage>
        <taxon>Eukaryota</taxon>
        <taxon>Viridiplantae</taxon>
        <taxon>Streptophyta</taxon>
        <taxon>Embryophyta</taxon>
        <taxon>Tracheophyta</taxon>
        <taxon>Spermatophyta</taxon>
        <taxon>Magnoliopsida</taxon>
        <taxon>Ranunculales</taxon>
        <taxon>Menispermaceae</taxon>
        <taxon>Menispermoideae</taxon>
        <taxon>Cissampelideae</taxon>
        <taxon>Stephania</taxon>
    </lineage>
</organism>
<dbReference type="InterPro" id="IPR005123">
    <property type="entry name" value="Oxoglu/Fe-dep_dioxygenase_dom"/>
</dbReference>
<dbReference type="Pfam" id="PF03171">
    <property type="entry name" value="2OG-FeII_Oxy"/>
    <property type="match status" value="1"/>
</dbReference>
<evidence type="ECO:0000313" key="7">
    <source>
        <dbReference type="Proteomes" id="UP001417504"/>
    </source>
</evidence>
<evidence type="ECO:0000256" key="4">
    <source>
        <dbReference type="ARBA" id="ARBA00023004"/>
    </source>
</evidence>
<dbReference type="PANTHER" id="PTHR10209">
    <property type="entry name" value="OXIDOREDUCTASE, 2OG-FE II OXYGENASE FAMILY PROTEIN"/>
    <property type="match status" value="1"/>
</dbReference>
<evidence type="ECO:0000256" key="1">
    <source>
        <dbReference type="ARBA" id="ARBA00008056"/>
    </source>
</evidence>
<keyword evidence="3" id="KW-0560">Oxidoreductase</keyword>
<keyword evidence="2" id="KW-0479">Metal-binding</keyword>
<dbReference type="GO" id="GO:0046872">
    <property type="term" value="F:metal ion binding"/>
    <property type="evidence" value="ECO:0007669"/>
    <property type="project" value="UniProtKB-KW"/>
</dbReference>
<dbReference type="PANTHER" id="PTHR10209:SF859">
    <property type="entry name" value="OS03G0690500 PROTEIN"/>
    <property type="match status" value="1"/>
</dbReference>
<protein>
    <recommendedName>
        <fullName evidence="5">Fe2OG dioxygenase domain-containing protein</fullName>
    </recommendedName>
</protein>
<name>A0AAP0KKN3_9MAGN</name>
<dbReference type="GO" id="GO:0051213">
    <property type="term" value="F:dioxygenase activity"/>
    <property type="evidence" value="ECO:0007669"/>
    <property type="project" value="UniProtKB-ARBA"/>
</dbReference>
<feature type="domain" description="Fe2OG dioxygenase" evidence="5">
    <location>
        <begin position="34"/>
        <end position="125"/>
    </location>
</feature>
<evidence type="ECO:0000256" key="3">
    <source>
        <dbReference type="ARBA" id="ARBA00023002"/>
    </source>
</evidence>
<dbReference type="AlphaFoldDB" id="A0AAP0KKN3"/>